<dbReference type="InParanoid" id="A0A5C3PEP3"/>
<dbReference type="EMBL" id="ML211141">
    <property type="protein sequence ID" value="TFK87731.1"/>
    <property type="molecule type" value="Genomic_DNA"/>
</dbReference>
<feature type="compositionally biased region" description="Basic and acidic residues" evidence="1">
    <location>
        <begin position="22"/>
        <end position="33"/>
    </location>
</feature>
<feature type="compositionally biased region" description="Pro residues" evidence="1">
    <location>
        <begin position="164"/>
        <end position="175"/>
    </location>
</feature>
<dbReference type="AlphaFoldDB" id="A0A5C3PEP3"/>
<gene>
    <name evidence="2" type="ORF">K466DRAFT_599242</name>
</gene>
<feature type="region of interest" description="Disordered" evidence="1">
    <location>
        <begin position="18"/>
        <end position="91"/>
    </location>
</feature>
<keyword evidence="3" id="KW-1185">Reference proteome</keyword>
<accession>A0A5C3PEP3</accession>
<feature type="region of interest" description="Disordered" evidence="1">
    <location>
        <begin position="135"/>
        <end position="180"/>
    </location>
</feature>
<proteinExistence type="predicted"/>
<feature type="compositionally biased region" description="Polar residues" evidence="1">
    <location>
        <begin position="229"/>
        <end position="245"/>
    </location>
</feature>
<feature type="compositionally biased region" description="Polar residues" evidence="1">
    <location>
        <begin position="299"/>
        <end position="322"/>
    </location>
</feature>
<sequence length="657" mass="70664">MALIDSVPVSTALQVPLPNAEDDARSAMDEIKDVPSCPGLSEATEVHGVSRASSPGVDEIQEDGVEENIHVSSLPHPPWPSHGPPLSLDHAPASAVESSIASSWHHDLGDATQPVEVASYHINAVVSSADDNRGIAGAVDTPSPEHIPTPTAVPGGYGSFTSHPPTPSGSDPLPPDGIQRRPFVPVVGNLALLHHEAVRSQLASTRWVLPARPSQVPAAVNLGTQSLAQRASFQQGQTSRATQQEMPPPLGPAPAPRPADETRRELLGRPTGTTSPQEVVRHASRSIAQAPPRLVATARPSSRAQQSRGLNLATSSRGSPAQSVVLHESVHEMSSETDSVVDLGFNRSSPVPPVVEEDDDDCSSRPRGTGPKALPCVDPLIVQHICRRFPDRVARARELSRRPPLYGVAYRDVLRLRIIGGALADLGLGTSQGDRTSVSVHEDGRSVDIHRDEVMLTLGMRPKMTSGSHTRAGAPVAGRASYSTSYFSSYTEPLCATASSLLLNLSGSMAPNIADNLMIAAGAPFSWTYTVYLWAEAEKPPYVAYIDVQPGQRHVLLENEPAFLEIWRRAGMWGYQIYVAEHDRWLWGHHALPMTPCLYRKPFLLARVDEIENCLGLSSRMAEAIGLLSRDLPTTAEAVVDDLLVEEEEDVHFEGEA</sequence>
<name>A0A5C3PEP3_9APHY</name>
<protein>
    <submittedName>
        <fullName evidence="2">Uncharacterized protein</fullName>
    </submittedName>
</protein>
<evidence type="ECO:0000313" key="3">
    <source>
        <dbReference type="Proteomes" id="UP000308197"/>
    </source>
</evidence>
<evidence type="ECO:0000256" key="1">
    <source>
        <dbReference type="SAM" id="MobiDB-lite"/>
    </source>
</evidence>
<feature type="compositionally biased region" description="Pro residues" evidence="1">
    <location>
        <begin position="246"/>
        <end position="257"/>
    </location>
</feature>
<reference evidence="2 3" key="1">
    <citation type="journal article" date="2019" name="Nat. Ecol. Evol.">
        <title>Megaphylogeny resolves global patterns of mushroom evolution.</title>
        <authorList>
            <person name="Varga T."/>
            <person name="Krizsan K."/>
            <person name="Foldi C."/>
            <person name="Dima B."/>
            <person name="Sanchez-Garcia M."/>
            <person name="Sanchez-Ramirez S."/>
            <person name="Szollosi G.J."/>
            <person name="Szarkandi J.G."/>
            <person name="Papp V."/>
            <person name="Albert L."/>
            <person name="Andreopoulos W."/>
            <person name="Angelini C."/>
            <person name="Antonin V."/>
            <person name="Barry K.W."/>
            <person name="Bougher N.L."/>
            <person name="Buchanan P."/>
            <person name="Buyck B."/>
            <person name="Bense V."/>
            <person name="Catcheside P."/>
            <person name="Chovatia M."/>
            <person name="Cooper J."/>
            <person name="Damon W."/>
            <person name="Desjardin D."/>
            <person name="Finy P."/>
            <person name="Geml J."/>
            <person name="Haridas S."/>
            <person name="Hughes K."/>
            <person name="Justo A."/>
            <person name="Karasinski D."/>
            <person name="Kautmanova I."/>
            <person name="Kiss B."/>
            <person name="Kocsube S."/>
            <person name="Kotiranta H."/>
            <person name="LaButti K.M."/>
            <person name="Lechner B.E."/>
            <person name="Liimatainen K."/>
            <person name="Lipzen A."/>
            <person name="Lukacs Z."/>
            <person name="Mihaltcheva S."/>
            <person name="Morgado L.N."/>
            <person name="Niskanen T."/>
            <person name="Noordeloos M.E."/>
            <person name="Ohm R.A."/>
            <person name="Ortiz-Santana B."/>
            <person name="Ovrebo C."/>
            <person name="Racz N."/>
            <person name="Riley R."/>
            <person name="Savchenko A."/>
            <person name="Shiryaev A."/>
            <person name="Soop K."/>
            <person name="Spirin V."/>
            <person name="Szebenyi C."/>
            <person name="Tomsovsky M."/>
            <person name="Tulloss R.E."/>
            <person name="Uehling J."/>
            <person name="Grigoriev I.V."/>
            <person name="Vagvolgyi C."/>
            <person name="Papp T."/>
            <person name="Martin F.M."/>
            <person name="Miettinen O."/>
            <person name="Hibbett D.S."/>
            <person name="Nagy L.G."/>
        </authorList>
    </citation>
    <scope>NUCLEOTIDE SEQUENCE [LARGE SCALE GENOMIC DNA]</scope>
    <source>
        <strain evidence="2 3">HHB13444</strain>
    </source>
</reference>
<organism evidence="2 3">
    <name type="scientific">Polyporus arcularius HHB13444</name>
    <dbReference type="NCBI Taxonomy" id="1314778"/>
    <lineage>
        <taxon>Eukaryota</taxon>
        <taxon>Fungi</taxon>
        <taxon>Dikarya</taxon>
        <taxon>Basidiomycota</taxon>
        <taxon>Agaricomycotina</taxon>
        <taxon>Agaricomycetes</taxon>
        <taxon>Polyporales</taxon>
        <taxon>Polyporaceae</taxon>
        <taxon>Polyporus</taxon>
    </lineage>
</organism>
<dbReference type="Proteomes" id="UP000308197">
    <property type="component" value="Unassembled WGS sequence"/>
</dbReference>
<feature type="region of interest" description="Disordered" evidence="1">
    <location>
        <begin position="284"/>
        <end position="370"/>
    </location>
</feature>
<evidence type="ECO:0000313" key="2">
    <source>
        <dbReference type="EMBL" id="TFK87731.1"/>
    </source>
</evidence>
<feature type="region of interest" description="Disordered" evidence="1">
    <location>
        <begin position="229"/>
        <end position="260"/>
    </location>
</feature>